<protein>
    <recommendedName>
        <fullName evidence="4">G-protein coupled receptors family 2 profile 2 domain-containing protein</fullName>
    </recommendedName>
</protein>
<dbReference type="PANTHER" id="PTHR47154:SF2">
    <property type="entry name" value="G-PROTEIN COUPLED RECEPTOR MTH-RELATED"/>
    <property type="match status" value="1"/>
</dbReference>
<dbReference type="EMBL" id="FZQP02000603">
    <property type="protein sequence ID" value="VVC89676.1"/>
    <property type="molecule type" value="Genomic_DNA"/>
</dbReference>
<keyword evidence="3" id="KW-1185">Reference proteome</keyword>
<keyword evidence="1" id="KW-1133">Transmembrane helix</keyword>
<keyword evidence="1" id="KW-0472">Membrane</keyword>
<dbReference type="GO" id="GO:0008528">
    <property type="term" value="F:G protein-coupled peptide receptor activity"/>
    <property type="evidence" value="ECO:0007669"/>
    <property type="project" value="TreeGrafter"/>
</dbReference>
<gene>
    <name evidence="2" type="ORF">LSINAPIS_LOCUS2740</name>
</gene>
<evidence type="ECO:0000313" key="3">
    <source>
        <dbReference type="Proteomes" id="UP000324832"/>
    </source>
</evidence>
<evidence type="ECO:0008006" key="4">
    <source>
        <dbReference type="Google" id="ProtNLM"/>
    </source>
</evidence>
<dbReference type="AlphaFoldDB" id="A0A5E4PUA5"/>
<organism evidence="2 3">
    <name type="scientific">Leptidea sinapis</name>
    <dbReference type="NCBI Taxonomy" id="189913"/>
    <lineage>
        <taxon>Eukaryota</taxon>
        <taxon>Metazoa</taxon>
        <taxon>Ecdysozoa</taxon>
        <taxon>Arthropoda</taxon>
        <taxon>Hexapoda</taxon>
        <taxon>Insecta</taxon>
        <taxon>Pterygota</taxon>
        <taxon>Neoptera</taxon>
        <taxon>Endopterygota</taxon>
        <taxon>Lepidoptera</taxon>
        <taxon>Glossata</taxon>
        <taxon>Ditrysia</taxon>
        <taxon>Papilionoidea</taxon>
        <taxon>Pieridae</taxon>
        <taxon>Dismorphiinae</taxon>
        <taxon>Leptidea</taxon>
    </lineage>
</organism>
<accession>A0A5E4PUA5</accession>
<dbReference type="GO" id="GO:0005886">
    <property type="term" value="C:plasma membrane"/>
    <property type="evidence" value="ECO:0007669"/>
    <property type="project" value="TreeGrafter"/>
</dbReference>
<dbReference type="PANTHER" id="PTHR47154">
    <property type="entry name" value="G-PROTEIN COUPLED RECEPTOR MTH-RELATED"/>
    <property type="match status" value="1"/>
</dbReference>
<feature type="transmembrane region" description="Helical" evidence="1">
    <location>
        <begin position="6"/>
        <end position="24"/>
    </location>
</feature>
<proteinExistence type="predicted"/>
<dbReference type="Proteomes" id="UP000324832">
    <property type="component" value="Unassembled WGS sequence"/>
</dbReference>
<sequence>MYDPMMTMLCGNYLFYFLTAFNIYRLNRSNNLVFKSASAGSPAAHRAQKGRLMLYLKLSTIMGLSWVLEYISARYKKIQNMWYVTDTYNMLIGISLFLIFICKKKIYVKLLRRYVF</sequence>
<keyword evidence="1" id="KW-0812">Transmembrane</keyword>
<feature type="transmembrane region" description="Helical" evidence="1">
    <location>
        <begin position="81"/>
        <end position="102"/>
    </location>
</feature>
<name>A0A5E4PUA5_9NEOP</name>
<evidence type="ECO:0000313" key="2">
    <source>
        <dbReference type="EMBL" id="VVC89676.1"/>
    </source>
</evidence>
<reference evidence="2 3" key="1">
    <citation type="submission" date="2017-07" db="EMBL/GenBank/DDBJ databases">
        <authorList>
            <person name="Talla V."/>
            <person name="Backstrom N."/>
        </authorList>
    </citation>
    <scope>NUCLEOTIDE SEQUENCE [LARGE SCALE GENOMIC DNA]</scope>
</reference>
<evidence type="ECO:0000256" key="1">
    <source>
        <dbReference type="SAM" id="Phobius"/>
    </source>
</evidence>
<feature type="transmembrane region" description="Helical" evidence="1">
    <location>
        <begin position="54"/>
        <end position="75"/>
    </location>
</feature>
<dbReference type="Gene3D" id="1.20.1070.10">
    <property type="entry name" value="Rhodopsin 7-helix transmembrane proteins"/>
    <property type="match status" value="1"/>
</dbReference>
<dbReference type="InterPro" id="IPR051384">
    <property type="entry name" value="Mth_GPCR"/>
</dbReference>